<dbReference type="InterPro" id="IPR050815">
    <property type="entry name" value="TF_fung"/>
</dbReference>
<dbReference type="STRING" id="1331196.A0A1B9IFW7"/>
<dbReference type="CDD" id="cd12148">
    <property type="entry name" value="fungal_TF_MHR"/>
    <property type="match status" value="1"/>
</dbReference>
<evidence type="ECO:0000313" key="8">
    <source>
        <dbReference type="Proteomes" id="UP000092583"/>
    </source>
</evidence>
<evidence type="ECO:0008006" key="9">
    <source>
        <dbReference type="Google" id="ProtNLM"/>
    </source>
</evidence>
<accession>A0A1B9IFW7</accession>
<evidence type="ECO:0000256" key="3">
    <source>
        <dbReference type="ARBA" id="ARBA00023015"/>
    </source>
</evidence>
<dbReference type="PANTHER" id="PTHR47338">
    <property type="entry name" value="ZN(II)2CYS6 TRANSCRIPTION FACTOR (EUROFUNG)-RELATED"/>
    <property type="match status" value="1"/>
</dbReference>
<dbReference type="CDD" id="cd00067">
    <property type="entry name" value="GAL4"/>
    <property type="match status" value="1"/>
</dbReference>
<sequence length="209" mass="22976">MQDKEDKGGLDSPAWTRLMSLSSAQERRPVCARCQKQGKECVYANAATSWSYVAALEERIRGLEEEKVQWISQQESMQASQHVIKRARLNTDPPEIASPPSHSGRSGVSPIPDTPAILNIPPPKPSLLVAFDRSILPSRRDIHELLSRYFLYTNAAFPIFHIPTLQRQVDAVAVARFGIAVVLNALAIGSASIDKTGLSDLAVLFDKST</sequence>
<dbReference type="Proteomes" id="UP000092583">
    <property type="component" value="Unassembled WGS sequence"/>
</dbReference>
<evidence type="ECO:0000256" key="4">
    <source>
        <dbReference type="ARBA" id="ARBA00023163"/>
    </source>
</evidence>
<feature type="region of interest" description="Disordered" evidence="6">
    <location>
        <begin position="91"/>
        <end position="112"/>
    </location>
</feature>
<evidence type="ECO:0000256" key="2">
    <source>
        <dbReference type="ARBA" id="ARBA00022723"/>
    </source>
</evidence>
<dbReference type="OrthoDB" id="3364175at2759"/>
<evidence type="ECO:0000256" key="5">
    <source>
        <dbReference type="ARBA" id="ARBA00023242"/>
    </source>
</evidence>
<keyword evidence="5" id="KW-0539">Nucleus</keyword>
<proteinExistence type="predicted"/>
<dbReference type="InterPro" id="IPR001138">
    <property type="entry name" value="Zn2Cys6_DnaBD"/>
</dbReference>
<reference evidence="7 8" key="1">
    <citation type="submission" date="2013-07" db="EMBL/GenBank/DDBJ databases">
        <title>The Genome Sequence of Kwoniella mangroviensis CBS10435.</title>
        <authorList>
            <consortium name="The Broad Institute Genome Sequencing Platform"/>
            <person name="Cuomo C."/>
            <person name="Litvintseva A."/>
            <person name="Chen Y."/>
            <person name="Heitman J."/>
            <person name="Sun S."/>
            <person name="Springer D."/>
            <person name="Dromer F."/>
            <person name="Young S.K."/>
            <person name="Zeng Q."/>
            <person name="Gargeya S."/>
            <person name="Fitzgerald M."/>
            <person name="Abouelleil A."/>
            <person name="Alvarado L."/>
            <person name="Berlin A.M."/>
            <person name="Chapman S.B."/>
            <person name="Dewar J."/>
            <person name="Goldberg J."/>
            <person name="Griggs A."/>
            <person name="Gujja S."/>
            <person name="Hansen M."/>
            <person name="Howarth C."/>
            <person name="Imamovic A."/>
            <person name="Larimer J."/>
            <person name="McCowan C."/>
            <person name="Murphy C."/>
            <person name="Pearson M."/>
            <person name="Priest M."/>
            <person name="Roberts A."/>
            <person name="Saif S."/>
            <person name="Shea T."/>
            <person name="Sykes S."/>
            <person name="Wortman J."/>
            <person name="Nusbaum C."/>
            <person name="Birren B."/>
        </authorList>
    </citation>
    <scope>NUCLEOTIDE SEQUENCE [LARGE SCALE GENOMIC DNA]</scope>
    <source>
        <strain evidence="7 8">CBS 10435</strain>
    </source>
</reference>
<organism evidence="7 8">
    <name type="scientific">Kwoniella mangroviensis CBS 10435</name>
    <dbReference type="NCBI Taxonomy" id="1331196"/>
    <lineage>
        <taxon>Eukaryota</taxon>
        <taxon>Fungi</taxon>
        <taxon>Dikarya</taxon>
        <taxon>Basidiomycota</taxon>
        <taxon>Agaricomycotina</taxon>
        <taxon>Tremellomycetes</taxon>
        <taxon>Tremellales</taxon>
        <taxon>Cryptococcaceae</taxon>
        <taxon>Kwoniella</taxon>
    </lineage>
</organism>
<dbReference type="GO" id="GO:0008270">
    <property type="term" value="F:zinc ion binding"/>
    <property type="evidence" value="ECO:0007669"/>
    <property type="project" value="InterPro"/>
</dbReference>
<keyword evidence="4" id="KW-0804">Transcription</keyword>
<keyword evidence="2" id="KW-0479">Metal-binding</keyword>
<comment type="subcellular location">
    <subcellularLocation>
        <location evidence="1">Nucleus</location>
    </subcellularLocation>
</comment>
<gene>
    <name evidence="7" type="ORF">L486_08122</name>
</gene>
<dbReference type="AlphaFoldDB" id="A0A1B9IFW7"/>
<evidence type="ECO:0000256" key="1">
    <source>
        <dbReference type="ARBA" id="ARBA00004123"/>
    </source>
</evidence>
<evidence type="ECO:0000313" key="7">
    <source>
        <dbReference type="EMBL" id="OCF54210.1"/>
    </source>
</evidence>
<evidence type="ECO:0000256" key="6">
    <source>
        <dbReference type="SAM" id="MobiDB-lite"/>
    </source>
</evidence>
<reference evidence="8" key="2">
    <citation type="submission" date="2013-12" db="EMBL/GenBank/DDBJ databases">
        <title>Evolution of pathogenesis and genome organization in the Tremellales.</title>
        <authorList>
            <person name="Cuomo C."/>
            <person name="Litvintseva A."/>
            <person name="Heitman J."/>
            <person name="Chen Y."/>
            <person name="Sun S."/>
            <person name="Springer D."/>
            <person name="Dromer F."/>
            <person name="Young S."/>
            <person name="Zeng Q."/>
            <person name="Chapman S."/>
            <person name="Gujja S."/>
            <person name="Saif S."/>
            <person name="Birren B."/>
        </authorList>
    </citation>
    <scope>NUCLEOTIDE SEQUENCE [LARGE SCALE GENOMIC DNA]</scope>
    <source>
        <strain evidence="8">CBS 10435</strain>
    </source>
</reference>
<dbReference type="EMBL" id="KV700092">
    <property type="protein sequence ID" value="OCF54210.1"/>
    <property type="molecule type" value="Genomic_DNA"/>
</dbReference>
<protein>
    <recommendedName>
        <fullName evidence="9">Zn(2)-C6 fungal-type domain-containing protein</fullName>
    </recommendedName>
</protein>
<dbReference type="GO" id="GO:0005634">
    <property type="term" value="C:nucleus"/>
    <property type="evidence" value="ECO:0007669"/>
    <property type="project" value="UniProtKB-SubCell"/>
</dbReference>
<name>A0A1B9IFW7_9TREE</name>
<keyword evidence="8" id="KW-1185">Reference proteome</keyword>
<dbReference type="InterPro" id="IPR036864">
    <property type="entry name" value="Zn2-C6_fun-type_DNA-bd_sf"/>
</dbReference>
<dbReference type="Gene3D" id="4.10.240.10">
    <property type="entry name" value="Zn(2)-C6 fungal-type DNA-binding domain"/>
    <property type="match status" value="1"/>
</dbReference>
<dbReference type="GO" id="GO:0000981">
    <property type="term" value="F:DNA-binding transcription factor activity, RNA polymerase II-specific"/>
    <property type="evidence" value="ECO:0007669"/>
    <property type="project" value="InterPro"/>
</dbReference>
<keyword evidence="3" id="KW-0805">Transcription regulation</keyword>
<dbReference type="PANTHER" id="PTHR47338:SF27">
    <property type="entry name" value="ZN(II)2CYS6 TRANSCRIPTION FACTOR (EUROFUNG)"/>
    <property type="match status" value="1"/>
</dbReference>